<organism evidence="2 3">
    <name type="scientific">Durusdinium trenchii</name>
    <dbReference type="NCBI Taxonomy" id="1381693"/>
    <lineage>
        <taxon>Eukaryota</taxon>
        <taxon>Sar</taxon>
        <taxon>Alveolata</taxon>
        <taxon>Dinophyceae</taxon>
        <taxon>Suessiales</taxon>
        <taxon>Symbiodiniaceae</taxon>
        <taxon>Durusdinium</taxon>
    </lineage>
</organism>
<keyword evidence="3" id="KW-1185">Reference proteome</keyword>
<name>A0ABP0HQI5_9DINO</name>
<gene>
    <name evidence="2" type="ORF">SCF082_LOCUS3086</name>
</gene>
<dbReference type="InterPro" id="IPR027417">
    <property type="entry name" value="P-loop_NTPase"/>
</dbReference>
<feature type="chain" id="PRO_5045705955" evidence="1">
    <location>
        <begin position="17"/>
        <end position="341"/>
    </location>
</feature>
<accession>A0ABP0HQI5</accession>
<protein>
    <submittedName>
        <fullName evidence="2">Voltage-dependent P/Q-type calcium channel subunit alpha-1A</fullName>
    </submittedName>
</protein>
<keyword evidence="1" id="KW-0732">Signal</keyword>
<feature type="signal peptide" evidence="1">
    <location>
        <begin position="1"/>
        <end position="16"/>
    </location>
</feature>
<dbReference type="EMBL" id="CAXAMM010001558">
    <property type="protein sequence ID" value="CAK8992415.1"/>
    <property type="molecule type" value="Genomic_DNA"/>
</dbReference>
<proteinExistence type="predicted"/>
<dbReference type="Proteomes" id="UP001642464">
    <property type="component" value="Unassembled WGS sequence"/>
</dbReference>
<evidence type="ECO:0000256" key="1">
    <source>
        <dbReference type="SAM" id="SignalP"/>
    </source>
</evidence>
<reference evidence="2 3" key="1">
    <citation type="submission" date="2024-02" db="EMBL/GenBank/DDBJ databases">
        <authorList>
            <person name="Chen Y."/>
            <person name="Shah S."/>
            <person name="Dougan E. K."/>
            <person name="Thang M."/>
            <person name="Chan C."/>
        </authorList>
    </citation>
    <scope>NUCLEOTIDE SEQUENCE [LARGE SCALE GENOMIC DNA]</scope>
</reference>
<evidence type="ECO:0000313" key="3">
    <source>
        <dbReference type="Proteomes" id="UP001642464"/>
    </source>
</evidence>
<comment type="caution">
    <text evidence="2">The sequence shown here is derived from an EMBL/GenBank/DDBJ whole genome shotgun (WGS) entry which is preliminary data.</text>
</comment>
<evidence type="ECO:0000313" key="2">
    <source>
        <dbReference type="EMBL" id="CAK8992415.1"/>
    </source>
</evidence>
<dbReference type="Gene3D" id="3.40.50.300">
    <property type="entry name" value="P-loop containing nucleotide triphosphate hydrolases"/>
    <property type="match status" value="1"/>
</dbReference>
<sequence length="341" mass="38354">MMLLAVLLSSVSLTLAAFSQVVFEPEAATNSLLQLQLQLGKDSSAPEEESDDPADYWLSWCWDGHHPTDQEFFLLHIGKVGGCSLVADLSKLVNRSRIWTQQGCYAMSRAGHFKKTFVMLRRPRDLVLSMYHQCSWPGGPDSPEWHAMEELGVAPGMPGNILPDFATWVHTWSHDAPTEDYVAKPFWNDKFHCNDPRDMMSRFLTCVNPVGHPPSINASDAIQQMKNSTATGLLEAYHESICLYAVELTGSLPSHCNCEDAAAWSSFNETHITHDHTYNDTIEDYNQAVLEDVDAISSADRQLYRAGVQLFIHEMEKLESTFQVKVLCDEQREMLLEGILS</sequence>